<gene>
    <name evidence="3" type="ORF">CDAUBV1_LOCUS667</name>
</gene>
<dbReference type="CDD" id="cd00136">
    <property type="entry name" value="PDZ_canonical"/>
    <property type="match status" value="1"/>
</dbReference>
<dbReference type="Proteomes" id="UP001497525">
    <property type="component" value="Unassembled WGS sequence"/>
</dbReference>
<feature type="region of interest" description="Disordered" evidence="1">
    <location>
        <begin position="87"/>
        <end position="143"/>
    </location>
</feature>
<dbReference type="AlphaFoldDB" id="A0AAV2SWV6"/>
<organism evidence="3 4">
    <name type="scientific">Calicophoron daubneyi</name>
    <name type="common">Rumen fluke</name>
    <name type="synonym">Paramphistomum daubneyi</name>
    <dbReference type="NCBI Taxonomy" id="300641"/>
    <lineage>
        <taxon>Eukaryota</taxon>
        <taxon>Metazoa</taxon>
        <taxon>Spiralia</taxon>
        <taxon>Lophotrochozoa</taxon>
        <taxon>Platyhelminthes</taxon>
        <taxon>Trematoda</taxon>
        <taxon>Digenea</taxon>
        <taxon>Plagiorchiida</taxon>
        <taxon>Pronocephalata</taxon>
        <taxon>Paramphistomoidea</taxon>
        <taxon>Paramphistomidae</taxon>
        <taxon>Calicophoron</taxon>
    </lineage>
</organism>
<proteinExistence type="predicted"/>
<comment type="caution">
    <text evidence="3">The sequence shown here is derived from an EMBL/GenBank/DDBJ whole genome shotgun (WGS) entry which is preliminary data.</text>
</comment>
<dbReference type="InterPro" id="IPR001478">
    <property type="entry name" value="PDZ"/>
</dbReference>
<accession>A0AAV2SWV6</accession>
<feature type="compositionally biased region" description="Basic and acidic residues" evidence="1">
    <location>
        <begin position="121"/>
        <end position="134"/>
    </location>
</feature>
<evidence type="ECO:0000256" key="1">
    <source>
        <dbReference type="SAM" id="MobiDB-lite"/>
    </source>
</evidence>
<evidence type="ECO:0000259" key="2">
    <source>
        <dbReference type="PROSITE" id="PS50106"/>
    </source>
</evidence>
<dbReference type="SUPFAM" id="SSF50156">
    <property type="entry name" value="PDZ domain-like"/>
    <property type="match status" value="1"/>
</dbReference>
<reference evidence="3" key="1">
    <citation type="submission" date="2024-06" db="EMBL/GenBank/DDBJ databases">
        <authorList>
            <person name="Liu X."/>
            <person name="Lenzi L."/>
            <person name="Haldenby T S."/>
            <person name="Uol C."/>
        </authorList>
    </citation>
    <scope>NUCLEOTIDE SEQUENCE</scope>
</reference>
<dbReference type="PROSITE" id="PS50106">
    <property type="entry name" value="PDZ"/>
    <property type="match status" value="1"/>
</dbReference>
<feature type="domain" description="PDZ" evidence="2">
    <location>
        <begin position="370"/>
        <end position="451"/>
    </location>
</feature>
<protein>
    <recommendedName>
        <fullName evidence="2">PDZ domain-containing protein</fullName>
    </recommendedName>
</protein>
<feature type="region of interest" description="Disordered" evidence="1">
    <location>
        <begin position="38"/>
        <end position="58"/>
    </location>
</feature>
<evidence type="ECO:0000313" key="4">
    <source>
        <dbReference type="Proteomes" id="UP001497525"/>
    </source>
</evidence>
<dbReference type="Gene3D" id="2.30.42.10">
    <property type="match status" value="1"/>
</dbReference>
<dbReference type="InterPro" id="IPR036034">
    <property type="entry name" value="PDZ_sf"/>
</dbReference>
<sequence>MTEQTKLPSRMAVRPRLGTFMTSPSPVSLGVGLAEQSSIPSGLRNPSCSSTPKALSTDCNSMERRVFRRRDRILDWPQFKLRRKLTTPIRSVKTERESTSTKQAGPRHPMRAIHPALTNTREARITKVSERKQDSSPTRKSLSSITVSKLIIPDECQTAVLPHYRKGIATNPNVRRRYSADGIPLGADDDTGPTPAKRSYLGATAGELRSINDSVQSVNTSLGVGPDAPPARKRRIYGGLSSKSVVNLDTYNNGETRAGMMRRASKSVVAMTNFNAKHRRSSDILTEFRRSAKETLHTLCKALRKSTTSLVSDVESENEPPDSSPLRNPTPCSIDFANHEKVDMHRTQSGKYSSVQSSPMSFCSVQRERMVRLERKSLNEPFGLFVVKSKIGFQITRITDNCRVVGSAALRVGDEIVQVNDLLCRTLSLTDLIQLFRDQKRLMLTILSKDTSIR</sequence>
<feature type="region of interest" description="Disordered" evidence="1">
    <location>
        <begin position="178"/>
        <end position="198"/>
    </location>
</feature>
<dbReference type="SMART" id="SM00228">
    <property type="entry name" value="PDZ"/>
    <property type="match status" value="1"/>
</dbReference>
<name>A0AAV2SWV6_CALDB</name>
<dbReference type="EMBL" id="CAXLJL010000002">
    <property type="protein sequence ID" value="CAL5129642.1"/>
    <property type="molecule type" value="Genomic_DNA"/>
</dbReference>
<feature type="region of interest" description="Disordered" evidence="1">
    <location>
        <begin position="310"/>
        <end position="329"/>
    </location>
</feature>
<evidence type="ECO:0000313" key="3">
    <source>
        <dbReference type="EMBL" id="CAL5129642.1"/>
    </source>
</evidence>